<accession>E0VL94</accession>
<dbReference type="GO" id="GO:0016853">
    <property type="term" value="F:isomerase activity"/>
    <property type="evidence" value="ECO:0007669"/>
    <property type="project" value="UniProtKB-KW"/>
</dbReference>
<dbReference type="EMBL" id="AAZO01003307">
    <property type="status" value="NOT_ANNOTATED_CDS"/>
    <property type="molecule type" value="Genomic_DNA"/>
</dbReference>
<dbReference type="CTD" id="8229512"/>
<dbReference type="InterPro" id="IPR010987">
    <property type="entry name" value="Glutathione-S-Trfase_C-like"/>
</dbReference>
<name>E0VL94_PEDHC</name>
<dbReference type="Gene3D" id="1.20.1050.130">
    <property type="match status" value="2"/>
</dbReference>
<dbReference type="PROSITE" id="PS50405">
    <property type="entry name" value="GST_CTER"/>
    <property type="match status" value="1"/>
</dbReference>
<dbReference type="EC" id="2.5.1.18" evidence="1"/>
<dbReference type="VEuPathDB" id="VectorBase:PHUM284560"/>
<comment type="similarity">
    <text evidence="3">Belongs to the GST superfamily. Sigma family.</text>
</comment>
<reference evidence="8" key="3">
    <citation type="submission" date="2020-05" db="UniProtKB">
        <authorList>
            <consortium name="EnsemblMetazoa"/>
        </authorList>
    </citation>
    <scope>IDENTIFICATION</scope>
    <source>
        <strain evidence="8">USDA</strain>
    </source>
</reference>
<evidence type="ECO:0000256" key="2">
    <source>
        <dbReference type="ARBA" id="ARBA00022679"/>
    </source>
</evidence>
<dbReference type="eggNOG" id="KOG1695">
    <property type="taxonomic scope" value="Eukaryota"/>
</dbReference>
<dbReference type="InterPro" id="IPR036249">
    <property type="entry name" value="Thioredoxin-like_sf"/>
</dbReference>
<dbReference type="SUPFAM" id="SSF52833">
    <property type="entry name" value="Thioredoxin-like"/>
    <property type="match status" value="1"/>
</dbReference>
<evidence type="ECO:0000313" key="7">
    <source>
        <dbReference type="EMBL" id="EEB14150.1"/>
    </source>
</evidence>
<dbReference type="EMBL" id="DS235271">
    <property type="protein sequence ID" value="EEB14150.1"/>
    <property type="molecule type" value="Genomic_DNA"/>
</dbReference>
<feature type="domain" description="GST N-terminal" evidence="5">
    <location>
        <begin position="3"/>
        <end position="87"/>
    </location>
</feature>
<reference evidence="7" key="1">
    <citation type="submission" date="2007-04" db="EMBL/GenBank/DDBJ databases">
        <title>Annotation of Pediculus humanus corporis strain USDA.</title>
        <authorList>
            <person name="Kirkness E."/>
            <person name="Hannick L."/>
            <person name="Hass B."/>
            <person name="Bruggner R."/>
            <person name="Lawson D."/>
            <person name="Bidwell S."/>
            <person name="Joardar V."/>
            <person name="Caler E."/>
            <person name="Walenz B."/>
            <person name="Inman J."/>
            <person name="Schobel S."/>
            <person name="Galinsky K."/>
            <person name="Amedeo P."/>
            <person name="Strausberg R."/>
        </authorList>
    </citation>
    <scope>NUCLEOTIDE SEQUENCE</scope>
    <source>
        <strain evidence="7">USDA</strain>
    </source>
</reference>
<feature type="domain" description="GST C-terminal" evidence="6">
    <location>
        <begin position="17"/>
        <end position="148"/>
    </location>
</feature>
<organism>
    <name type="scientific">Pediculus humanus subsp. corporis</name>
    <name type="common">Body louse</name>
    <dbReference type="NCBI Taxonomy" id="121224"/>
    <lineage>
        <taxon>Eukaryota</taxon>
        <taxon>Metazoa</taxon>
        <taxon>Ecdysozoa</taxon>
        <taxon>Arthropoda</taxon>
        <taxon>Hexapoda</taxon>
        <taxon>Insecta</taxon>
        <taxon>Pterygota</taxon>
        <taxon>Neoptera</taxon>
        <taxon>Paraneoptera</taxon>
        <taxon>Psocodea</taxon>
        <taxon>Troctomorpha</taxon>
        <taxon>Phthiraptera</taxon>
        <taxon>Anoplura</taxon>
        <taxon>Pediculidae</taxon>
        <taxon>Pediculus</taxon>
    </lineage>
</organism>
<dbReference type="InParanoid" id="E0VL94"/>
<dbReference type="FunFam" id="1.20.1050.10:FF:000030">
    <property type="entry name" value="Glutathione S-transferase S1"/>
    <property type="match status" value="1"/>
</dbReference>
<dbReference type="CDD" id="cd03039">
    <property type="entry name" value="GST_N_Sigma_like"/>
    <property type="match status" value="1"/>
</dbReference>
<dbReference type="Pfam" id="PF14497">
    <property type="entry name" value="GST_C_3"/>
    <property type="match status" value="1"/>
</dbReference>
<dbReference type="GO" id="GO:0006749">
    <property type="term" value="P:glutathione metabolic process"/>
    <property type="evidence" value="ECO:0007669"/>
    <property type="project" value="TreeGrafter"/>
</dbReference>
<dbReference type="InterPro" id="IPR004046">
    <property type="entry name" value="GST_C"/>
</dbReference>
<dbReference type="Proteomes" id="UP000009046">
    <property type="component" value="Unassembled WGS sequence"/>
</dbReference>
<keyword evidence="7" id="KW-0413">Isomerase</keyword>
<protein>
    <recommendedName>
        <fullName evidence="1">glutathione transferase</fullName>
        <ecNumber evidence="1">2.5.1.18</ecNumber>
    </recommendedName>
</protein>
<evidence type="ECO:0000313" key="8">
    <source>
        <dbReference type="EnsemblMetazoa" id="PHUM284560-PA"/>
    </source>
</evidence>
<keyword evidence="2 7" id="KW-0808">Transferase</keyword>
<dbReference type="GO" id="GO:0004364">
    <property type="term" value="F:glutathione transferase activity"/>
    <property type="evidence" value="ECO:0007669"/>
    <property type="project" value="UniProtKB-EC"/>
</dbReference>
<dbReference type="OrthoDB" id="414243at2759"/>
<keyword evidence="9" id="KW-1185">Reference proteome</keyword>
<dbReference type="GeneID" id="8229512"/>
<evidence type="ECO:0000256" key="3">
    <source>
        <dbReference type="ARBA" id="ARBA00038317"/>
    </source>
</evidence>
<dbReference type="InterPro" id="IPR004045">
    <property type="entry name" value="Glutathione_S-Trfase_N"/>
</dbReference>
<proteinExistence type="inferred from homology"/>
<dbReference type="AlphaFoldDB" id="E0VL94"/>
<sequence length="148" mass="17344">MAPKYKLTYFNFTGLGEPIRYMLAYGNQDFEDNRIEMADWPKLKPNYSAYFREPTEEGKAKKLEDVRNVHNPNFLSKFEERVKNNGGHFVNGQLTWADLYFSAVVDLMVNVLKEPILDKYPNLKALKEKVDSLPSIKAYREKRPKTLF</sequence>
<dbReference type="InterPro" id="IPR036282">
    <property type="entry name" value="Glutathione-S-Trfase_C_sf"/>
</dbReference>
<dbReference type="STRING" id="121224.E0VL94"/>
<reference evidence="7" key="2">
    <citation type="submission" date="2007-04" db="EMBL/GenBank/DDBJ databases">
        <title>The genome of the human body louse.</title>
        <authorList>
            <consortium name="The Human Body Louse Genome Consortium"/>
            <person name="Kirkness E."/>
            <person name="Walenz B."/>
            <person name="Hass B."/>
            <person name="Bruggner R."/>
            <person name="Strausberg R."/>
        </authorList>
    </citation>
    <scope>NUCLEOTIDE SEQUENCE</scope>
    <source>
        <strain evidence="7">USDA</strain>
    </source>
</reference>
<evidence type="ECO:0000259" key="6">
    <source>
        <dbReference type="PROSITE" id="PS50405"/>
    </source>
</evidence>
<dbReference type="OMA" id="YWEKDPA"/>
<dbReference type="KEGG" id="phu:Phum_PHUM284560"/>
<dbReference type="RefSeq" id="XP_002426888.1">
    <property type="nucleotide sequence ID" value="XM_002426843.1"/>
</dbReference>
<comment type="catalytic activity">
    <reaction evidence="4">
        <text>RX + glutathione = an S-substituted glutathione + a halide anion + H(+)</text>
        <dbReference type="Rhea" id="RHEA:16437"/>
        <dbReference type="ChEBI" id="CHEBI:15378"/>
        <dbReference type="ChEBI" id="CHEBI:16042"/>
        <dbReference type="ChEBI" id="CHEBI:17792"/>
        <dbReference type="ChEBI" id="CHEBI:57925"/>
        <dbReference type="ChEBI" id="CHEBI:90779"/>
        <dbReference type="EC" id="2.5.1.18"/>
    </reaction>
</comment>
<evidence type="ECO:0000259" key="5">
    <source>
        <dbReference type="PROSITE" id="PS50404"/>
    </source>
</evidence>
<dbReference type="EMBL" id="AAZO01003306">
    <property type="status" value="NOT_ANNOTATED_CDS"/>
    <property type="molecule type" value="Genomic_DNA"/>
</dbReference>
<dbReference type="PANTHER" id="PTHR11571:SF224">
    <property type="entry name" value="HEMATOPOIETIC PROSTAGLANDIN D SYNTHASE"/>
    <property type="match status" value="1"/>
</dbReference>
<dbReference type="CDD" id="cd03192">
    <property type="entry name" value="GST_C_Sigma_like"/>
    <property type="match status" value="1"/>
</dbReference>
<dbReference type="InterPro" id="IPR050213">
    <property type="entry name" value="GST_superfamily"/>
</dbReference>
<dbReference type="PROSITE" id="PS50404">
    <property type="entry name" value="GST_NTER"/>
    <property type="match status" value="1"/>
</dbReference>
<dbReference type="EnsemblMetazoa" id="PHUM284560-RA">
    <property type="protein sequence ID" value="PHUM284560-PA"/>
    <property type="gene ID" value="PHUM284560"/>
</dbReference>
<dbReference type="HOGENOM" id="CLU_039475_1_0_1"/>
<evidence type="ECO:0000256" key="4">
    <source>
        <dbReference type="ARBA" id="ARBA00047960"/>
    </source>
</evidence>
<evidence type="ECO:0000256" key="1">
    <source>
        <dbReference type="ARBA" id="ARBA00012452"/>
    </source>
</evidence>
<evidence type="ECO:0000313" key="9">
    <source>
        <dbReference type="Proteomes" id="UP000009046"/>
    </source>
</evidence>
<gene>
    <name evidence="8" type="primary">8229512</name>
    <name evidence="7" type="ORF">Phum_PHUM284560</name>
</gene>
<dbReference type="SUPFAM" id="SSF47616">
    <property type="entry name" value="GST C-terminal domain-like"/>
    <property type="match status" value="1"/>
</dbReference>
<dbReference type="PANTHER" id="PTHR11571">
    <property type="entry name" value="GLUTATHIONE S-TRANSFERASE"/>
    <property type="match status" value="1"/>
</dbReference>